<feature type="repeat" description="Solcar" evidence="8">
    <location>
        <begin position="7"/>
        <end position="92"/>
    </location>
</feature>
<evidence type="ECO:0000256" key="9">
    <source>
        <dbReference type="RuleBase" id="RU000488"/>
    </source>
</evidence>
<keyword evidence="3 9" id="KW-0813">Transport</keyword>
<evidence type="ECO:0000256" key="10">
    <source>
        <dbReference type="SAM" id="Phobius"/>
    </source>
</evidence>
<evidence type="ECO:0000313" key="11">
    <source>
        <dbReference type="EMBL" id="OEU18960.1"/>
    </source>
</evidence>
<dbReference type="Pfam" id="PF00153">
    <property type="entry name" value="Mito_carr"/>
    <property type="match status" value="3"/>
</dbReference>
<gene>
    <name evidence="11" type="ORF">FRACYDRAFT_225062</name>
</gene>
<feature type="repeat" description="Solcar" evidence="8">
    <location>
        <begin position="104"/>
        <end position="192"/>
    </location>
</feature>
<dbReference type="Gene3D" id="1.50.40.10">
    <property type="entry name" value="Mitochondrial carrier domain"/>
    <property type="match status" value="2"/>
</dbReference>
<evidence type="ECO:0000313" key="12">
    <source>
        <dbReference type="Proteomes" id="UP000095751"/>
    </source>
</evidence>
<evidence type="ECO:0000256" key="3">
    <source>
        <dbReference type="ARBA" id="ARBA00022448"/>
    </source>
</evidence>
<dbReference type="InterPro" id="IPR023395">
    <property type="entry name" value="MCP_dom_sf"/>
</dbReference>
<feature type="transmembrane region" description="Helical" evidence="10">
    <location>
        <begin position="106"/>
        <end position="127"/>
    </location>
</feature>
<evidence type="ECO:0000256" key="4">
    <source>
        <dbReference type="ARBA" id="ARBA00022692"/>
    </source>
</evidence>
<evidence type="ECO:0000256" key="1">
    <source>
        <dbReference type="ARBA" id="ARBA00004141"/>
    </source>
</evidence>
<dbReference type="PROSITE" id="PS50920">
    <property type="entry name" value="SOLCAR"/>
    <property type="match status" value="3"/>
</dbReference>
<comment type="similarity">
    <text evidence="2 9">Belongs to the mitochondrial carrier (TC 2.A.29) family.</text>
</comment>
<evidence type="ECO:0000256" key="6">
    <source>
        <dbReference type="ARBA" id="ARBA00022989"/>
    </source>
</evidence>
<evidence type="ECO:0000256" key="7">
    <source>
        <dbReference type="ARBA" id="ARBA00023136"/>
    </source>
</evidence>
<dbReference type="InterPro" id="IPR018108">
    <property type="entry name" value="MCP_transmembrane"/>
</dbReference>
<sequence>MENGINTSIVSNVLGSASAGILARVATHPLDTAKARLQSLNGVSYKGPVDVLRSTFRYEGVRGLYRGFGTVIIGGTPGTIIYLCSYDIFKDKISSSAFNKNNEENFVVHFMAGILAETVACLIYVPVDVIKERLQTQYKTDTIKYNGGWDALVKISKTEGLSGIYKGYGATLASYGPFSAFYFVFYEQFKSWSKNYIQQKEEKNNDSTISTAADNTMTATTTTLPLSYTILCSASAGAIASFLTSPLDMVKLRLQVQRGAAHQLSSMNTNTPSYRGMSDALAYAWRTGGIAGLFKGAGARVLHFVPLTTVTMTSYEACRIFFHQKLL</sequence>
<dbReference type="GO" id="GO:0055085">
    <property type="term" value="P:transmembrane transport"/>
    <property type="evidence" value="ECO:0007669"/>
    <property type="project" value="InterPro"/>
</dbReference>
<keyword evidence="5" id="KW-0677">Repeat</keyword>
<dbReference type="SUPFAM" id="SSF103506">
    <property type="entry name" value="Mitochondrial carrier"/>
    <property type="match status" value="1"/>
</dbReference>
<dbReference type="KEGG" id="fcy:FRACYDRAFT_225062"/>
<dbReference type="PRINTS" id="PR00926">
    <property type="entry name" value="MITOCARRIER"/>
</dbReference>
<feature type="transmembrane region" description="Helical" evidence="10">
    <location>
        <begin position="64"/>
        <end position="85"/>
    </location>
</feature>
<feature type="repeat" description="Solcar" evidence="8">
    <location>
        <begin position="228"/>
        <end position="321"/>
    </location>
</feature>
<dbReference type="AlphaFoldDB" id="A0A1E7FLA9"/>
<dbReference type="EMBL" id="KV784356">
    <property type="protein sequence ID" value="OEU18960.1"/>
    <property type="molecule type" value="Genomic_DNA"/>
</dbReference>
<evidence type="ECO:0000256" key="2">
    <source>
        <dbReference type="ARBA" id="ARBA00006375"/>
    </source>
</evidence>
<keyword evidence="6 10" id="KW-1133">Transmembrane helix</keyword>
<name>A0A1E7FLA9_9STRA</name>
<dbReference type="InterPro" id="IPR002067">
    <property type="entry name" value="MCP"/>
</dbReference>
<keyword evidence="4 8" id="KW-0812">Transmembrane</keyword>
<organism evidence="11 12">
    <name type="scientific">Fragilariopsis cylindrus CCMP1102</name>
    <dbReference type="NCBI Taxonomy" id="635003"/>
    <lineage>
        <taxon>Eukaryota</taxon>
        <taxon>Sar</taxon>
        <taxon>Stramenopiles</taxon>
        <taxon>Ochrophyta</taxon>
        <taxon>Bacillariophyta</taxon>
        <taxon>Bacillariophyceae</taxon>
        <taxon>Bacillariophycidae</taxon>
        <taxon>Bacillariales</taxon>
        <taxon>Bacillariaceae</taxon>
        <taxon>Fragilariopsis</taxon>
    </lineage>
</organism>
<evidence type="ECO:0000256" key="5">
    <source>
        <dbReference type="ARBA" id="ARBA00022737"/>
    </source>
</evidence>
<dbReference type="InParanoid" id="A0A1E7FLA9"/>
<dbReference type="PANTHER" id="PTHR45667">
    <property type="entry name" value="S-ADENOSYLMETHIONINE MITOCHONDRIAL CARRIER PROTEIN"/>
    <property type="match status" value="1"/>
</dbReference>
<reference evidence="11 12" key="1">
    <citation type="submission" date="2016-09" db="EMBL/GenBank/DDBJ databases">
        <title>Extensive genetic diversity and differential bi-allelic expression allows diatom success in the polar Southern Ocean.</title>
        <authorList>
            <consortium name="DOE Joint Genome Institute"/>
            <person name="Mock T."/>
            <person name="Otillar R.P."/>
            <person name="Strauss J."/>
            <person name="Dupont C."/>
            <person name="Frickenhaus S."/>
            <person name="Maumus F."/>
            <person name="Mcmullan M."/>
            <person name="Sanges R."/>
            <person name="Schmutz J."/>
            <person name="Toseland A."/>
            <person name="Valas R."/>
            <person name="Veluchamy A."/>
            <person name="Ward B.J."/>
            <person name="Allen A."/>
            <person name="Barry K."/>
            <person name="Falciatore A."/>
            <person name="Ferrante M."/>
            <person name="Fortunato A.E."/>
            <person name="Gloeckner G."/>
            <person name="Gruber A."/>
            <person name="Hipkin R."/>
            <person name="Janech M."/>
            <person name="Kroth P."/>
            <person name="Leese F."/>
            <person name="Lindquist E."/>
            <person name="Lyon B.R."/>
            <person name="Martin J."/>
            <person name="Mayer C."/>
            <person name="Parker M."/>
            <person name="Quesneville H."/>
            <person name="Raymond J."/>
            <person name="Uhlig C."/>
            <person name="Valentin K.U."/>
            <person name="Worden A.Z."/>
            <person name="Armbrust E.V."/>
            <person name="Bowler C."/>
            <person name="Green B."/>
            <person name="Moulton V."/>
            <person name="Van Oosterhout C."/>
            <person name="Grigoriev I."/>
        </authorList>
    </citation>
    <scope>NUCLEOTIDE SEQUENCE [LARGE SCALE GENOMIC DNA]</scope>
    <source>
        <strain evidence="11 12">CCMP1102</strain>
    </source>
</reference>
<accession>A0A1E7FLA9</accession>
<protein>
    <submittedName>
        <fullName evidence="11">Mitochondrial carrier</fullName>
    </submittedName>
</protein>
<comment type="subcellular location">
    <subcellularLocation>
        <location evidence="1">Membrane</location>
        <topology evidence="1">Multi-pass membrane protein</topology>
    </subcellularLocation>
</comment>
<dbReference type="Proteomes" id="UP000095751">
    <property type="component" value="Unassembled WGS sequence"/>
</dbReference>
<evidence type="ECO:0000256" key="8">
    <source>
        <dbReference type="PROSITE-ProRule" id="PRU00282"/>
    </source>
</evidence>
<dbReference type="OrthoDB" id="250329at2759"/>
<keyword evidence="7 8" id="KW-0472">Membrane</keyword>
<keyword evidence="12" id="KW-1185">Reference proteome</keyword>
<proteinExistence type="inferred from homology"/>
<dbReference type="GO" id="GO:0016020">
    <property type="term" value="C:membrane"/>
    <property type="evidence" value="ECO:0007669"/>
    <property type="project" value="UniProtKB-SubCell"/>
</dbReference>